<proteinExistence type="predicted"/>
<dbReference type="InterPro" id="IPR013378">
    <property type="entry name" value="InlB-like_B-rpt"/>
</dbReference>
<feature type="domain" description="DUF5648" evidence="2">
    <location>
        <begin position="605"/>
        <end position="691"/>
    </location>
</feature>
<protein>
    <submittedName>
        <fullName evidence="3">InlB B-repeat-containing protein</fullName>
    </submittedName>
</protein>
<reference evidence="3 4" key="1">
    <citation type="submission" date="2021-05" db="EMBL/GenBank/DDBJ databases">
        <title>Phylogenetic classification of ten novel species belonging to the genus Bifidobacterium comprising B. colchicus sp. nov., B. abeli sp. nov., B. bicoloris sp. nov., B. guerezis sp. nov., B. rosaliae sp. nov., B. santillanensis sp. nov., B. argentati sp. nov., B. amazzoni sp. nov., B. pluviali sp. nov., and B. pinnaculum sp. nov.</title>
        <authorList>
            <person name="Lugli G.A."/>
            <person name="Ruiz Garcia L."/>
            <person name="Margolles A."/>
            <person name="Ventura M."/>
        </authorList>
    </citation>
    <scope>NUCLEOTIDE SEQUENCE [LARGE SCALE GENOMIC DNA]</scope>
    <source>
        <strain evidence="3 4">82T10</strain>
    </source>
</reference>
<evidence type="ECO:0000313" key="4">
    <source>
        <dbReference type="Proteomes" id="UP000700815"/>
    </source>
</evidence>
<evidence type="ECO:0000256" key="1">
    <source>
        <dbReference type="SAM" id="SignalP"/>
    </source>
</evidence>
<dbReference type="EMBL" id="JAHBBH010000034">
    <property type="protein sequence ID" value="MBW3093263.1"/>
    <property type="molecule type" value="Genomic_DNA"/>
</dbReference>
<dbReference type="Pfam" id="PF18885">
    <property type="entry name" value="DUF5648"/>
    <property type="match status" value="2"/>
</dbReference>
<keyword evidence="1" id="KW-0732">Signal</keyword>
<evidence type="ECO:0000313" key="3">
    <source>
        <dbReference type="EMBL" id="MBW3093263.1"/>
    </source>
</evidence>
<dbReference type="Proteomes" id="UP000700815">
    <property type="component" value="Unassembled WGS sequence"/>
</dbReference>
<comment type="caution">
    <text evidence="3">The sequence shown here is derived from an EMBL/GenBank/DDBJ whole genome shotgun (WGS) entry which is preliminary data.</text>
</comment>
<dbReference type="Pfam" id="PF09479">
    <property type="entry name" value="Flg_new"/>
    <property type="match status" value="2"/>
</dbReference>
<accession>A0ABS6WGS4</accession>
<feature type="chain" id="PRO_5047528232" evidence="1">
    <location>
        <begin position="29"/>
        <end position="692"/>
    </location>
</feature>
<sequence>MTGNNKVWRAPLAGLASVAMLATMGVTALTASATTGENVNGSSVNDVKVTGDITATVTYGDSLIDALHGTVPAKSGLFLGYYGEDGKPFDFTAPLTKDVKVTAKYAVKADDVVKVTFNGSYGFYPTGSNTVYLAKGSKLDANLAPTDFGGDGSLTATWKVSGTGAAVSSVSKLSDVAVARPADGSGDVQVTPDTFKDDVTTVRFNGLSAGFAPTSYALNAYADGKDADDLFVDVTSDGTATPQIVTPSAEQVVYTKWKNTPGTNASVEVGKTVKKGTFEIDPASASKYYYVTFDAQGGSDVATQRVAENGYAKQPAQPTRSGFVFKGWKMSGASSFYAFETTKVTSSITLFAVWQSTTSQLTVTFKDQEYDGKHDNVAVKVNGGDFVSEDQAPQWTRKGYVLAGWVKSDGSDFDFDAQVAADVNNGDDFTLTADWVKVTSDVAATALKYVTKNSGRFTDASWAEYETTYTKIEKEYKQAEFNAPASGISDETSAKIVSALKAAWEKLVFAHETGADVEGQTTVHRLSKGGEHFYTANESELNVLTSKLTTRGGWTDEGRLFQQAEPTNVNLTLADFKTAAKNAGLTGVEADKVASQLEDAATPIIKRVYRLYNKSNGDHVWTIDETEYNALAAKAAWNDEGVAFLTPTFTGTTAVTRLYKGSRHLLSTDSNEQKVLSKKYCWKVEGTVFKAY</sequence>
<organism evidence="3 4">
    <name type="scientific">Bifidobacterium miconis</name>
    <dbReference type="NCBI Taxonomy" id="2834435"/>
    <lineage>
        <taxon>Bacteria</taxon>
        <taxon>Bacillati</taxon>
        <taxon>Actinomycetota</taxon>
        <taxon>Actinomycetes</taxon>
        <taxon>Bifidobacteriales</taxon>
        <taxon>Bifidobacteriaceae</taxon>
        <taxon>Bifidobacterium</taxon>
    </lineage>
</organism>
<feature type="signal peptide" evidence="1">
    <location>
        <begin position="1"/>
        <end position="28"/>
    </location>
</feature>
<dbReference type="InterPro" id="IPR043708">
    <property type="entry name" value="DUF5648"/>
</dbReference>
<evidence type="ECO:0000259" key="2">
    <source>
        <dbReference type="Pfam" id="PF18885"/>
    </source>
</evidence>
<name>A0ABS6WGS4_9BIFI</name>
<gene>
    <name evidence="3" type="ORF">KIH79_10105</name>
</gene>
<feature type="domain" description="DUF5648" evidence="2">
    <location>
        <begin position="503"/>
        <end position="559"/>
    </location>
</feature>
<dbReference type="RefSeq" id="WP_219059246.1">
    <property type="nucleotide sequence ID" value="NZ_JAHBBH010000034.1"/>
</dbReference>
<keyword evidence="4" id="KW-1185">Reference proteome</keyword>